<comment type="caution">
    <text evidence="2">The sequence shown here is derived from an EMBL/GenBank/DDBJ whole genome shotgun (WGS) entry which is preliminary data.</text>
</comment>
<protein>
    <submittedName>
        <fullName evidence="2">Uncharacterized protein</fullName>
    </submittedName>
</protein>
<keyword evidence="3" id="KW-1185">Reference proteome</keyword>
<evidence type="ECO:0000313" key="3">
    <source>
        <dbReference type="Proteomes" id="UP001218218"/>
    </source>
</evidence>
<keyword evidence="1" id="KW-0732">Signal</keyword>
<dbReference type="AlphaFoldDB" id="A0AAD7EDA0"/>
<name>A0AAD7EDA0_9AGAR</name>
<evidence type="ECO:0000313" key="2">
    <source>
        <dbReference type="EMBL" id="KAJ7314456.1"/>
    </source>
</evidence>
<dbReference type="Proteomes" id="UP001218218">
    <property type="component" value="Unassembled WGS sequence"/>
</dbReference>
<sequence>MKFTLLSATMLACVTTVLGANTCTAGLYYCGDTIKALPDAYPVGWYYGAAEQATYDAGIPDPRGSTPDVLFECTTDINFLKVVKNCGLNRCITPEESGKDAYCV</sequence>
<gene>
    <name evidence="2" type="ORF">DFH08DRAFT_431739</name>
</gene>
<feature type="signal peptide" evidence="1">
    <location>
        <begin position="1"/>
        <end position="19"/>
    </location>
</feature>
<proteinExistence type="predicted"/>
<feature type="chain" id="PRO_5042050133" evidence="1">
    <location>
        <begin position="20"/>
        <end position="104"/>
    </location>
</feature>
<accession>A0AAD7EDA0</accession>
<organism evidence="2 3">
    <name type="scientific">Mycena albidolilacea</name>
    <dbReference type="NCBI Taxonomy" id="1033008"/>
    <lineage>
        <taxon>Eukaryota</taxon>
        <taxon>Fungi</taxon>
        <taxon>Dikarya</taxon>
        <taxon>Basidiomycota</taxon>
        <taxon>Agaricomycotina</taxon>
        <taxon>Agaricomycetes</taxon>
        <taxon>Agaricomycetidae</taxon>
        <taxon>Agaricales</taxon>
        <taxon>Marasmiineae</taxon>
        <taxon>Mycenaceae</taxon>
        <taxon>Mycena</taxon>
    </lineage>
</organism>
<reference evidence="2" key="1">
    <citation type="submission" date="2023-03" db="EMBL/GenBank/DDBJ databases">
        <title>Massive genome expansion in bonnet fungi (Mycena s.s.) driven by repeated elements and novel gene families across ecological guilds.</title>
        <authorList>
            <consortium name="Lawrence Berkeley National Laboratory"/>
            <person name="Harder C.B."/>
            <person name="Miyauchi S."/>
            <person name="Viragh M."/>
            <person name="Kuo A."/>
            <person name="Thoen E."/>
            <person name="Andreopoulos B."/>
            <person name="Lu D."/>
            <person name="Skrede I."/>
            <person name="Drula E."/>
            <person name="Henrissat B."/>
            <person name="Morin E."/>
            <person name="Kohler A."/>
            <person name="Barry K."/>
            <person name="LaButti K."/>
            <person name="Morin E."/>
            <person name="Salamov A."/>
            <person name="Lipzen A."/>
            <person name="Mereny Z."/>
            <person name="Hegedus B."/>
            <person name="Baldrian P."/>
            <person name="Stursova M."/>
            <person name="Weitz H."/>
            <person name="Taylor A."/>
            <person name="Grigoriev I.V."/>
            <person name="Nagy L.G."/>
            <person name="Martin F."/>
            <person name="Kauserud H."/>
        </authorList>
    </citation>
    <scope>NUCLEOTIDE SEQUENCE</scope>
    <source>
        <strain evidence="2">CBHHK002</strain>
    </source>
</reference>
<dbReference type="EMBL" id="JARIHO010000067">
    <property type="protein sequence ID" value="KAJ7314456.1"/>
    <property type="molecule type" value="Genomic_DNA"/>
</dbReference>
<evidence type="ECO:0000256" key="1">
    <source>
        <dbReference type="SAM" id="SignalP"/>
    </source>
</evidence>